<dbReference type="PANTHER" id="PTHR22950">
    <property type="entry name" value="AMINO ACID TRANSPORTER"/>
    <property type="match status" value="1"/>
</dbReference>
<name>A0A0M0K2U3_9EUKA</name>
<evidence type="ECO:0000259" key="6">
    <source>
        <dbReference type="Pfam" id="PF01490"/>
    </source>
</evidence>
<sequence>MCSATLGAGALSLPYAFRRLGVVGGALAIAVTASAAHYSVSLLVGAITVSGAKSYEELTVYCFGKTMGFVVEVNILVFCFGSVIAYTVAVGDLLEPVLLLKPVQDVAPWLDRQVVMCLFWATCMLPLSLVERLSALQCSSLLGVLSLFYLVLSVVAHALISRVYGHTDDLDAAAAALYGRSDGVYLLTLSWGSLEAFSIIMFAFTMQVNVPSLFEELPQRTPRRMSIVSGRCMALCATSYMLVGLAGYRDAPKSPNGNLLGNYCVTSSAPTSRMMQVAFVAMALSVVMAFPLNIHPCRYTLDVLICGRFSEVDRTVRHVGWTLFIAGSGLLIALHVPGINIVFQLMGSTSSAFVCFVLPAVFGLHLDLPETRGLQNGLACRALLLGGAALGITATAVTIITMLNGDDGPRQTYEPCKPLQSHPT</sequence>
<evidence type="ECO:0000256" key="5">
    <source>
        <dbReference type="SAM" id="Phobius"/>
    </source>
</evidence>
<dbReference type="Proteomes" id="UP000037460">
    <property type="component" value="Unassembled WGS sequence"/>
</dbReference>
<feature type="transmembrane region" description="Helical" evidence="5">
    <location>
        <begin position="28"/>
        <end position="49"/>
    </location>
</feature>
<evidence type="ECO:0000256" key="2">
    <source>
        <dbReference type="ARBA" id="ARBA00022692"/>
    </source>
</evidence>
<evidence type="ECO:0000256" key="3">
    <source>
        <dbReference type="ARBA" id="ARBA00022989"/>
    </source>
</evidence>
<gene>
    <name evidence="7" type="ORF">Ctob_014156</name>
</gene>
<feature type="transmembrane region" description="Helical" evidence="5">
    <location>
        <begin position="315"/>
        <end position="335"/>
    </location>
</feature>
<dbReference type="GO" id="GO:0016020">
    <property type="term" value="C:membrane"/>
    <property type="evidence" value="ECO:0007669"/>
    <property type="project" value="UniProtKB-SubCell"/>
</dbReference>
<evidence type="ECO:0000256" key="1">
    <source>
        <dbReference type="ARBA" id="ARBA00004141"/>
    </source>
</evidence>
<evidence type="ECO:0000313" key="8">
    <source>
        <dbReference type="Proteomes" id="UP000037460"/>
    </source>
</evidence>
<organism evidence="7 8">
    <name type="scientific">Chrysochromulina tobinii</name>
    <dbReference type="NCBI Taxonomy" id="1460289"/>
    <lineage>
        <taxon>Eukaryota</taxon>
        <taxon>Haptista</taxon>
        <taxon>Haptophyta</taxon>
        <taxon>Prymnesiophyceae</taxon>
        <taxon>Prymnesiales</taxon>
        <taxon>Chrysochromulinaceae</taxon>
        <taxon>Chrysochromulina</taxon>
    </lineage>
</organism>
<dbReference type="PANTHER" id="PTHR22950:SF702">
    <property type="entry name" value="AMINO ACID TRANSPORTER PROTEIN"/>
    <property type="match status" value="1"/>
</dbReference>
<feature type="transmembrane region" description="Helical" evidence="5">
    <location>
        <begin position="141"/>
        <end position="164"/>
    </location>
</feature>
<dbReference type="AlphaFoldDB" id="A0A0M0K2U3"/>
<protein>
    <recommendedName>
        <fullName evidence="6">Amino acid transporter transmembrane domain-containing protein</fullName>
    </recommendedName>
</protein>
<keyword evidence="4 5" id="KW-0472">Membrane</keyword>
<keyword evidence="2 5" id="KW-0812">Transmembrane</keyword>
<feature type="transmembrane region" description="Helical" evidence="5">
    <location>
        <begin position="109"/>
        <end position="129"/>
    </location>
</feature>
<proteinExistence type="predicted"/>
<comment type="caution">
    <text evidence="7">The sequence shown here is derived from an EMBL/GenBank/DDBJ whole genome shotgun (WGS) entry which is preliminary data.</text>
</comment>
<dbReference type="EMBL" id="JWZX01001652">
    <property type="protein sequence ID" value="KOO32912.1"/>
    <property type="molecule type" value="Genomic_DNA"/>
</dbReference>
<evidence type="ECO:0000313" key="7">
    <source>
        <dbReference type="EMBL" id="KOO32912.1"/>
    </source>
</evidence>
<accession>A0A0M0K2U3</accession>
<comment type="subcellular location">
    <subcellularLocation>
        <location evidence="1">Membrane</location>
        <topology evidence="1">Multi-pass membrane protein</topology>
    </subcellularLocation>
</comment>
<dbReference type="Pfam" id="PF01490">
    <property type="entry name" value="Aa_trans"/>
    <property type="match status" value="1"/>
</dbReference>
<feature type="transmembrane region" description="Helical" evidence="5">
    <location>
        <begin position="69"/>
        <end position="89"/>
    </location>
</feature>
<feature type="transmembrane region" description="Helical" evidence="5">
    <location>
        <begin position="275"/>
        <end position="294"/>
    </location>
</feature>
<evidence type="ECO:0000256" key="4">
    <source>
        <dbReference type="ARBA" id="ARBA00023136"/>
    </source>
</evidence>
<feature type="transmembrane region" description="Helical" evidence="5">
    <location>
        <begin position="184"/>
        <end position="204"/>
    </location>
</feature>
<dbReference type="OrthoDB" id="28208at2759"/>
<feature type="transmembrane region" description="Helical" evidence="5">
    <location>
        <begin position="378"/>
        <end position="403"/>
    </location>
</feature>
<dbReference type="InterPro" id="IPR013057">
    <property type="entry name" value="AA_transpt_TM"/>
</dbReference>
<feature type="transmembrane region" description="Helical" evidence="5">
    <location>
        <begin position="225"/>
        <end position="248"/>
    </location>
</feature>
<reference evidence="8" key="1">
    <citation type="journal article" date="2015" name="PLoS Genet.">
        <title>Genome Sequence and Transcriptome Analyses of Chrysochromulina tobin: Metabolic Tools for Enhanced Algal Fitness in the Prominent Order Prymnesiales (Haptophyceae).</title>
        <authorList>
            <person name="Hovde B.T."/>
            <person name="Deodato C.R."/>
            <person name="Hunsperger H.M."/>
            <person name="Ryken S.A."/>
            <person name="Yost W."/>
            <person name="Jha R.K."/>
            <person name="Patterson J."/>
            <person name="Monnat R.J. Jr."/>
            <person name="Barlow S.B."/>
            <person name="Starkenburg S.R."/>
            <person name="Cattolico R.A."/>
        </authorList>
    </citation>
    <scope>NUCLEOTIDE SEQUENCE</scope>
    <source>
        <strain evidence="8">CCMP291</strain>
    </source>
</reference>
<keyword evidence="3 5" id="KW-1133">Transmembrane helix</keyword>
<feature type="domain" description="Amino acid transporter transmembrane" evidence="6">
    <location>
        <begin position="3"/>
        <end position="376"/>
    </location>
</feature>
<feature type="transmembrane region" description="Helical" evidence="5">
    <location>
        <begin position="341"/>
        <end position="366"/>
    </location>
</feature>
<dbReference type="GO" id="GO:0015179">
    <property type="term" value="F:L-amino acid transmembrane transporter activity"/>
    <property type="evidence" value="ECO:0007669"/>
    <property type="project" value="TreeGrafter"/>
</dbReference>
<keyword evidence="8" id="KW-1185">Reference proteome</keyword>